<accession>A0ABR5TGN7</accession>
<name>A0ABR5TGN7_9BURK</name>
<evidence type="ECO:0000313" key="2">
    <source>
        <dbReference type="Proteomes" id="UP000070255"/>
    </source>
</evidence>
<keyword evidence="2" id="KW-1185">Reference proteome</keyword>
<dbReference type="EMBL" id="LNJQ01000001">
    <property type="protein sequence ID" value="KWZ44166.1"/>
    <property type="molecule type" value="Genomic_DNA"/>
</dbReference>
<reference evidence="1 2" key="1">
    <citation type="submission" date="2015-11" db="EMBL/GenBank/DDBJ databases">
        <authorList>
            <person name="Sahl J."/>
            <person name="Wagner D."/>
            <person name="Keim P."/>
        </authorList>
    </citation>
    <scope>NUCLEOTIDE SEQUENCE [LARGE SCALE GENOMIC DNA]</scope>
    <source>
        <strain evidence="1 2">BDU18</strain>
    </source>
</reference>
<evidence type="ECO:0000313" key="1">
    <source>
        <dbReference type="EMBL" id="KWZ44166.1"/>
    </source>
</evidence>
<organism evidence="1 2">
    <name type="scientific">Burkholderia savannae</name>
    <dbReference type="NCBI Taxonomy" id="1637837"/>
    <lineage>
        <taxon>Bacteria</taxon>
        <taxon>Pseudomonadati</taxon>
        <taxon>Pseudomonadota</taxon>
        <taxon>Betaproteobacteria</taxon>
        <taxon>Burkholderiales</taxon>
        <taxon>Burkholderiaceae</taxon>
        <taxon>Burkholderia</taxon>
        <taxon>pseudomallei group</taxon>
    </lineage>
</organism>
<protein>
    <submittedName>
        <fullName evidence="1">Uncharacterized protein</fullName>
    </submittedName>
</protein>
<gene>
    <name evidence="1" type="ORF">WS72_15765</name>
</gene>
<dbReference type="RefSeq" id="WP_060822150.1">
    <property type="nucleotide sequence ID" value="NZ_LNJQ01000001.1"/>
</dbReference>
<sequence length="147" mass="16053">MKAFRQIFDAIQAETVEPVSARIGIPVKTDVTATFDWISGYLDVHPEFVVKLYIHRANPKFESISALVTKKSMAQAKRSGDFQLLLTSFGGAGQGSLPGVARFVLRTYECPECHRQVDIIPLDGVPPPKCQNGHSPREMEVAAGSPA</sequence>
<comment type="caution">
    <text evidence="1">The sequence shown here is derived from an EMBL/GenBank/DDBJ whole genome shotgun (WGS) entry which is preliminary data.</text>
</comment>
<dbReference type="Proteomes" id="UP000070255">
    <property type="component" value="Unassembled WGS sequence"/>
</dbReference>
<proteinExistence type="predicted"/>